<evidence type="ECO:0000313" key="3">
    <source>
        <dbReference type="Proteomes" id="UP000631114"/>
    </source>
</evidence>
<feature type="region of interest" description="Disordered" evidence="1">
    <location>
        <begin position="192"/>
        <end position="212"/>
    </location>
</feature>
<name>A0A835GWM4_9MAGN</name>
<dbReference type="EMBL" id="JADFTS010000009">
    <property type="protein sequence ID" value="KAF9588186.1"/>
    <property type="molecule type" value="Genomic_DNA"/>
</dbReference>
<feature type="region of interest" description="Disordered" evidence="1">
    <location>
        <begin position="97"/>
        <end position="166"/>
    </location>
</feature>
<evidence type="ECO:0000256" key="1">
    <source>
        <dbReference type="SAM" id="MobiDB-lite"/>
    </source>
</evidence>
<organism evidence="2 3">
    <name type="scientific">Coptis chinensis</name>
    <dbReference type="NCBI Taxonomy" id="261450"/>
    <lineage>
        <taxon>Eukaryota</taxon>
        <taxon>Viridiplantae</taxon>
        <taxon>Streptophyta</taxon>
        <taxon>Embryophyta</taxon>
        <taxon>Tracheophyta</taxon>
        <taxon>Spermatophyta</taxon>
        <taxon>Magnoliopsida</taxon>
        <taxon>Ranunculales</taxon>
        <taxon>Ranunculaceae</taxon>
        <taxon>Coptidoideae</taxon>
        <taxon>Coptis</taxon>
    </lineage>
</organism>
<gene>
    <name evidence="2" type="ORF">IFM89_008200</name>
</gene>
<sequence length="247" mass="28053">MEDYQHENPLCTGSNGFHDTFSFSFTFENMVIQEQEQDNDKEQYQDSDFEFNCITPESPSSDPEKSCPADDLFLNGWLQPHAFPFQSSKDNRIDFTRCTSRTSSSSSKDSFAWSRSNSSNSGSSSSSARTSSSEFRGKKPIYTNADTKTTNKRLQNSTTRSGKHQPYVSAQRWQYITPAPVLMSNAELPCRKSSSEPVLVQQEPRTKNQGEKRSRSSWFIVRLFRSIVSACIRCHALEPSVKQDEES</sequence>
<accession>A0A835GWM4</accession>
<feature type="compositionally biased region" description="Polar residues" evidence="1">
    <location>
        <begin position="144"/>
        <end position="160"/>
    </location>
</feature>
<feature type="compositionally biased region" description="Low complexity" evidence="1">
    <location>
        <begin position="97"/>
        <end position="133"/>
    </location>
</feature>
<proteinExistence type="predicted"/>
<comment type="caution">
    <text evidence="2">The sequence shown here is derived from an EMBL/GenBank/DDBJ whole genome shotgun (WGS) entry which is preliminary data.</text>
</comment>
<protein>
    <submittedName>
        <fullName evidence="2">Uncharacterized protein</fullName>
    </submittedName>
</protein>
<dbReference type="AlphaFoldDB" id="A0A835GWM4"/>
<reference evidence="2 3" key="1">
    <citation type="submission" date="2020-10" db="EMBL/GenBank/DDBJ databases">
        <title>The Coptis chinensis genome and diversification of protoberbering-type alkaloids.</title>
        <authorList>
            <person name="Wang B."/>
            <person name="Shu S."/>
            <person name="Song C."/>
            <person name="Liu Y."/>
        </authorList>
    </citation>
    <scope>NUCLEOTIDE SEQUENCE [LARGE SCALE GENOMIC DNA]</scope>
    <source>
        <strain evidence="2">HL-2020</strain>
        <tissue evidence="2">Leaf</tissue>
    </source>
</reference>
<evidence type="ECO:0000313" key="2">
    <source>
        <dbReference type="EMBL" id="KAF9588186.1"/>
    </source>
</evidence>
<dbReference type="Proteomes" id="UP000631114">
    <property type="component" value="Unassembled WGS sequence"/>
</dbReference>
<dbReference type="OrthoDB" id="1917218at2759"/>
<keyword evidence="3" id="KW-1185">Reference proteome</keyword>